<dbReference type="AlphaFoldDB" id="A0A2A9NDD8"/>
<organism evidence="1 2">
    <name type="scientific">Amanita thiersii Skay4041</name>
    <dbReference type="NCBI Taxonomy" id="703135"/>
    <lineage>
        <taxon>Eukaryota</taxon>
        <taxon>Fungi</taxon>
        <taxon>Dikarya</taxon>
        <taxon>Basidiomycota</taxon>
        <taxon>Agaricomycotina</taxon>
        <taxon>Agaricomycetes</taxon>
        <taxon>Agaricomycetidae</taxon>
        <taxon>Agaricales</taxon>
        <taxon>Pluteineae</taxon>
        <taxon>Amanitaceae</taxon>
        <taxon>Amanita</taxon>
    </lineage>
</organism>
<proteinExistence type="predicted"/>
<dbReference type="EMBL" id="KZ302302">
    <property type="protein sequence ID" value="PFH45730.1"/>
    <property type="molecule type" value="Genomic_DNA"/>
</dbReference>
<dbReference type="Proteomes" id="UP000242287">
    <property type="component" value="Unassembled WGS sequence"/>
</dbReference>
<gene>
    <name evidence="1" type="ORF">AMATHDRAFT_8751</name>
</gene>
<reference evidence="1 2" key="1">
    <citation type="submission" date="2014-02" db="EMBL/GenBank/DDBJ databases">
        <title>Transposable element dynamics among asymbiotic and ectomycorrhizal Amanita fungi.</title>
        <authorList>
            <consortium name="DOE Joint Genome Institute"/>
            <person name="Hess J."/>
            <person name="Skrede I."/>
            <person name="Wolfe B."/>
            <person name="LaButti K."/>
            <person name="Ohm R.A."/>
            <person name="Grigoriev I.V."/>
            <person name="Pringle A."/>
        </authorList>
    </citation>
    <scope>NUCLEOTIDE SEQUENCE [LARGE SCALE GENOMIC DNA]</scope>
    <source>
        <strain evidence="1 2">SKay4041</strain>
    </source>
</reference>
<dbReference type="OrthoDB" id="3059749at2759"/>
<name>A0A2A9NDD8_9AGAR</name>
<sequence>MDSPIGQFWFGHHRTSQASSEIKTQPSIESPESLSNIITFGVELIISGLERSSLTLAASHLKQIIGKINSAANLTDHLPDLIITSPDKMHAIDYVAVSLHSNLTAEPCPDLLVDIWQALQKYDFLSIDWRPSGGADRRRRIWYQAPDDNALPNLRHTIDSFLETHHIDHLPAFYM</sequence>
<keyword evidence="2" id="KW-1185">Reference proteome</keyword>
<accession>A0A2A9NDD8</accession>
<protein>
    <submittedName>
        <fullName evidence="1">Uncharacterized protein</fullName>
    </submittedName>
</protein>
<evidence type="ECO:0000313" key="1">
    <source>
        <dbReference type="EMBL" id="PFH45730.1"/>
    </source>
</evidence>
<evidence type="ECO:0000313" key="2">
    <source>
        <dbReference type="Proteomes" id="UP000242287"/>
    </source>
</evidence>